<comment type="caution">
    <text evidence="8">The sequence shown here is derived from an EMBL/GenBank/DDBJ whole genome shotgun (WGS) entry which is preliminary data.</text>
</comment>
<feature type="transmembrane region" description="Helical" evidence="6">
    <location>
        <begin position="204"/>
        <end position="226"/>
    </location>
</feature>
<feature type="region of interest" description="Disordered" evidence="5">
    <location>
        <begin position="149"/>
        <end position="195"/>
    </location>
</feature>
<protein>
    <recommendedName>
        <fullName evidence="7">CopC domain-containing protein</fullName>
    </recommendedName>
</protein>
<reference evidence="8 9" key="1">
    <citation type="submission" date="2018-10" db="EMBL/GenBank/DDBJ databases">
        <authorList>
            <person name="Li J."/>
        </authorList>
    </citation>
    <scope>NUCLEOTIDE SEQUENCE [LARGE SCALE GENOMIC DNA]</scope>
    <source>
        <strain evidence="8 9">IF 016277</strain>
    </source>
</reference>
<dbReference type="SUPFAM" id="SSF81296">
    <property type="entry name" value="E set domains"/>
    <property type="match status" value="1"/>
</dbReference>
<dbReference type="GO" id="GO:0042597">
    <property type="term" value="C:periplasmic space"/>
    <property type="evidence" value="ECO:0007669"/>
    <property type="project" value="InterPro"/>
</dbReference>
<dbReference type="InterPro" id="IPR014756">
    <property type="entry name" value="Ig_E-set"/>
</dbReference>
<keyword evidence="4" id="KW-0186">Copper</keyword>
<keyword evidence="6" id="KW-1133">Transmembrane helix</keyword>
<dbReference type="GO" id="GO:0005886">
    <property type="term" value="C:plasma membrane"/>
    <property type="evidence" value="ECO:0007669"/>
    <property type="project" value="TreeGrafter"/>
</dbReference>
<evidence type="ECO:0000313" key="9">
    <source>
        <dbReference type="Proteomes" id="UP000272503"/>
    </source>
</evidence>
<dbReference type="Gene3D" id="2.60.40.1220">
    <property type="match status" value="1"/>
</dbReference>
<dbReference type="GO" id="GO:0046688">
    <property type="term" value="P:response to copper ion"/>
    <property type="evidence" value="ECO:0007669"/>
    <property type="project" value="InterPro"/>
</dbReference>
<evidence type="ECO:0000256" key="4">
    <source>
        <dbReference type="ARBA" id="ARBA00023008"/>
    </source>
</evidence>
<proteinExistence type="predicted"/>
<dbReference type="InterPro" id="IPR007348">
    <property type="entry name" value="CopC_dom"/>
</dbReference>
<gene>
    <name evidence="8" type="ORF">D9V32_09575</name>
</gene>
<dbReference type="RefSeq" id="WP_121648682.1">
    <property type="nucleotide sequence ID" value="NZ_RCUX01000006.1"/>
</dbReference>
<dbReference type="GO" id="GO:0005507">
    <property type="term" value="F:copper ion binding"/>
    <property type="evidence" value="ECO:0007669"/>
    <property type="project" value="InterPro"/>
</dbReference>
<keyword evidence="6" id="KW-0472">Membrane</keyword>
<evidence type="ECO:0000256" key="3">
    <source>
        <dbReference type="ARBA" id="ARBA00022729"/>
    </source>
</evidence>
<accession>A0A3L7A5V6</accession>
<evidence type="ECO:0000256" key="2">
    <source>
        <dbReference type="ARBA" id="ARBA00022723"/>
    </source>
</evidence>
<name>A0A3L7A5V6_9MICO</name>
<feature type="region of interest" description="Disordered" evidence="5">
    <location>
        <begin position="231"/>
        <end position="251"/>
    </location>
</feature>
<dbReference type="OrthoDB" id="5242236at2"/>
<dbReference type="Proteomes" id="UP000272503">
    <property type="component" value="Unassembled WGS sequence"/>
</dbReference>
<feature type="compositionally biased region" description="Polar residues" evidence="5">
    <location>
        <begin position="237"/>
        <end position="251"/>
    </location>
</feature>
<evidence type="ECO:0000256" key="5">
    <source>
        <dbReference type="SAM" id="MobiDB-lite"/>
    </source>
</evidence>
<sequence>MTIVPNTLSAEGVAARRTLARGRTATLLVLLVALFTAGMILPATSASAHDQLLVSDPAQGSVLEVAPTTINLTFSATILNVGTRILVNDAAGTDWAEGEPVSEGTEASVPVRAGLPNGEYTIAWRVVSSDGHPITGVVPFTLSAPAGVPAPGDSSPVASEAPAPSESAAISPSVGATPGTAAPSAGNTPPEEGGWFSPSSPARYIVIGVGGALAAAIIFLGVRLFVRRDRPAVTPTPGENDSAPTTKENDA</sequence>
<dbReference type="AlphaFoldDB" id="A0A3L7A5V6"/>
<dbReference type="InterPro" id="IPR032694">
    <property type="entry name" value="CopC/D"/>
</dbReference>
<comment type="subcellular location">
    <subcellularLocation>
        <location evidence="1">Cell envelope</location>
    </subcellularLocation>
</comment>
<keyword evidence="6" id="KW-0812">Transmembrane</keyword>
<evidence type="ECO:0000256" key="1">
    <source>
        <dbReference type="ARBA" id="ARBA00004196"/>
    </source>
</evidence>
<evidence type="ECO:0000313" key="8">
    <source>
        <dbReference type="EMBL" id="RLP75706.1"/>
    </source>
</evidence>
<dbReference type="GO" id="GO:0006825">
    <property type="term" value="P:copper ion transport"/>
    <property type="evidence" value="ECO:0007669"/>
    <property type="project" value="InterPro"/>
</dbReference>
<dbReference type="PANTHER" id="PTHR34820">
    <property type="entry name" value="INNER MEMBRANE PROTEIN YEBZ"/>
    <property type="match status" value="1"/>
</dbReference>
<feature type="domain" description="CopC" evidence="7">
    <location>
        <begin position="49"/>
        <end position="142"/>
    </location>
</feature>
<keyword evidence="3" id="KW-0732">Signal</keyword>
<organism evidence="8 9">
    <name type="scientific">Mycetocola tolaasinivorans</name>
    <dbReference type="NCBI Taxonomy" id="76635"/>
    <lineage>
        <taxon>Bacteria</taxon>
        <taxon>Bacillati</taxon>
        <taxon>Actinomycetota</taxon>
        <taxon>Actinomycetes</taxon>
        <taxon>Micrococcales</taxon>
        <taxon>Microbacteriaceae</taxon>
        <taxon>Mycetocola</taxon>
    </lineage>
</organism>
<feature type="compositionally biased region" description="Low complexity" evidence="5">
    <location>
        <begin position="154"/>
        <end position="190"/>
    </location>
</feature>
<keyword evidence="9" id="KW-1185">Reference proteome</keyword>
<dbReference type="PANTHER" id="PTHR34820:SF4">
    <property type="entry name" value="INNER MEMBRANE PROTEIN YEBZ"/>
    <property type="match status" value="1"/>
</dbReference>
<keyword evidence="2" id="KW-0479">Metal-binding</keyword>
<dbReference type="Pfam" id="PF04234">
    <property type="entry name" value="CopC"/>
    <property type="match status" value="1"/>
</dbReference>
<evidence type="ECO:0000256" key="6">
    <source>
        <dbReference type="SAM" id="Phobius"/>
    </source>
</evidence>
<evidence type="ECO:0000259" key="7">
    <source>
        <dbReference type="Pfam" id="PF04234"/>
    </source>
</evidence>
<dbReference type="InterPro" id="IPR014755">
    <property type="entry name" value="Cu-Rt/internalin_Ig-like"/>
</dbReference>
<dbReference type="GO" id="GO:0030313">
    <property type="term" value="C:cell envelope"/>
    <property type="evidence" value="ECO:0007669"/>
    <property type="project" value="UniProtKB-SubCell"/>
</dbReference>
<dbReference type="EMBL" id="RCUX01000006">
    <property type="protein sequence ID" value="RLP75706.1"/>
    <property type="molecule type" value="Genomic_DNA"/>
</dbReference>